<organism evidence="1 2">
    <name type="scientific">Trachymyrmex cornetzi</name>
    <dbReference type="NCBI Taxonomy" id="471704"/>
    <lineage>
        <taxon>Eukaryota</taxon>
        <taxon>Metazoa</taxon>
        <taxon>Ecdysozoa</taxon>
        <taxon>Arthropoda</taxon>
        <taxon>Hexapoda</taxon>
        <taxon>Insecta</taxon>
        <taxon>Pterygota</taxon>
        <taxon>Neoptera</taxon>
        <taxon>Endopterygota</taxon>
        <taxon>Hymenoptera</taxon>
        <taxon>Apocrita</taxon>
        <taxon>Aculeata</taxon>
        <taxon>Formicoidea</taxon>
        <taxon>Formicidae</taxon>
        <taxon>Myrmicinae</taxon>
        <taxon>Trachymyrmex</taxon>
    </lineage>
</organism>
<reference evidence="1 2" key="1">
    <citation type="submission" date="2015-09" db="EMBL/GenBank/DDBJ databases">
        <title>Trachymyrmex cornetzi WGS genome.</title>
        <authorList>
            <person name="Nygaard S."/>
            <person name="Hu H."/>
            <person name="Boomsma J."/>
            <person name="Zhang G."/>
        </authorList>
    </citation>
    <scope>NUCLEOTIDE SEQUENCE [LARGE SCALE GENOMIC DNA]</scope>
    <source>
        <strain evidence="1">Tcor2-1</strain>
        <tissue evidence="1">Whole body</tissue>
    </source>
</reference>
<name>A0A151J3A3_9HYME</name>
<dbReference type="Proteomes" id="UP000078492">
    <property type="component" value="Unassembled WGS sequence"/>
</dbReference>
<keyword evidence="2" id="KW-1185">Reference proteome</keyword>
<evidence type="ECO:0000313" key="1">
    <source>
        <dbReference type="EMBL" id="KYN16832.1"/>
    </source>
</evidence>
<proteinExistence type="predicted"/>
<dbReference type="EMBL" id="KQ980298">
    <property type="protein sequence ID" value="KYN16832.1"/>
    <property type="molecule type" value="Genomic_DNA"/>
</dbReference>
<evidence type="ECO:0000313" key="2">
    <source>
        <dbReference type="Proteomes" id="UP000078492"/>
    </source>
</evidence>
<sequence length="103" mass="11257">MKLKKRKSLCAQCVNMPAKVSKKVVGMIIRSRKSIMKDGVITVPMTFVKSHSLTPLIIIIISQLSLPLFPVAAPASILDFRAAAKLLPKRFISSPILSSRNVA</sequence>
<dbReference type="AlphaFoldDB" id="A0A151J3A3"/>
<gene>
    <name evidence="1" type="ORF">ALC57_10896</name>
</gene>
<accession>A0A151J3A3</accession>
<protein>
    <submittedName>
        <fullName evidence="1">Uncharacterized protein</fullName>
    </submittedName>
</protein>